<evidence type="ECO:0000256" key="1">
    <source>
        <dbReference type="SAM" id="MobiDB-lite"/>
    </source>
</evidence>
<feature type="region of interest" description="Disordered" evidence="1">
    <location>
        <begin position="620"/>
        <end position="1183"/>
    </location>
</feature>
<comment type="caution">
    <text evidence="3">The sequence shown here is derived from an EMBL/GenBank/DDBJ whole genome shotgun (WGS) entry which is preliminary data.</text>
</comment>
<dbReference type="InterPro" id="IPR057402">
    <property type="entry name" value="AIM3_BBC1_C"/>
</dbReference>
<feature type="region of interest" description="Disordered" evidence="1">
    <location>
        <begin position="1"/>
        <end position="363"/>
    </location>
</feature>
<gene>
    <name evidence="3" type="ORF">D9757_006238</name>
</gene>
<feature type="compositionally biased region" description="Pro residues" evidence="1">
    <location>
        <begin position="1126"/>
        <end position="1151"/>
    </location>
</feature>
<feature type="compositionally biased region" description="Basic and acidic residues" evidence="1">
    <location>
        <begin position="1017"/>
        <end position="1030"/>
    </location>
</feature>
<feature type="compositionally biased region" description="Acidic residues" evidence="1">
    <location>
        <begin position="1031"/>
        <end position="1051"/>
    </location>
</feature>
<feature type="compositionally biased region" description="Low complexity" evidence="1">
    <location>
        <begin position="472"/>
        <end position="486"/>
    </location>
</feature>
<feature type="compositionally biased region" description="Basic and acidic residues" evidence="1">
    <location>
        <begin position="231"/>
        <end position="245"/>
    </location>
</feature>
<feature type="compositionally biased region" description="Basic and acidic residues" evidence="1">
    <location>
        <begin position="917"/>
        <end position="928"/>
    </location>
</feature>
<feature type="compositionally biased region" description="Polar residues" evidence="1">
    <location>
        <begin position="1081"/>
        <end position="1092"/>
    </location>
</feature>
<feature type="compositionally biased region" description="Acidic residues" evidence="1">
    <location>
        <begin position="423"/>
        <end position="437"/>
    </location>
</feature>
<feature type="compositionally biased region" description="Acidic residues" evidence="1">
    <location>
        <begin position="627"/>
        <end position="636"/>
    </location>
</feature>
<feature type="compositionally biased region" description="Basic and acidic residues" evidence="1">
    <location>
        <begin position="77"/>
        <end position="92"/>
    </location>
</feature>
<evidence type="ECO:0000313" key="4">
    <source>
        <dbReference type="Proteomes" id="UP000518752"/>
    </source>
</evidence>
<reference evidence="3 4" key="1">
    <citation type="journal article" date="2020" name="ISME J.">
        <title>Uncovering the hidden diversity of litter-decomposition mechanisms in mushroom-forming fungi.</title>
        <authorList>
            <person name="Floudas D."/>
            <person name="Bentzer J."/>
            <person name="Ahren D."/>
            <person name="Johansson T."/>
            <person name="Persson P."/>
            <person name="Tunlid A."/>
        </authorList>
    </citation>
    <scope>NUCLEOTIDE SEQUENCE [LARGE SCALE GENOMIC DNA]</scope>
    <source>
        <strain evidence="3 4">CBS 406.79</strain>
    </source>
</reference>
<feature type="compositionally biased region" description="Pro residues" evidence="1">
    <location>
        <begin position="725"/>
        <end position="739"/>
    </location>
</feature>
<proteinExistence type="predicted"/>
<feature type="compositionally biased region" description="Low complexity" evidence="1">
    <location>
        <begin position="990"/>
        <end position="1004"/>
    </location>
</feature>
<feature type="compositionally biased region" description="Basic and acidic residues" evidence="1">
    <location>
        <begin position="883"/>
        <end position="895"/>
    </location>
</feature>
<dbReference type="Proteomes" id="UP000518752">
    <property type="component" value="Unassembled WGS sequence"/>
</dbReference>
<feature type="region of interest" description="Disordered" evidence="1">
    <location>
        <begin position="1189"/>
        <end position="1208"/>
    </location>
</feature>
<feature type="compositionally biased region" description="Basic and acidic residues" evidence="1">
    <location>
        <begin position="257"/>
        <end position="266"/>
    </location>
</feature>
<feature type="compositionally biased region" description="Low complexity" evidence="1">
    <location>
        <begin position="1093"/>
        <end position="1105"/>
    </location>
</feature>
<keyword evidence="4" id="KW-1185">Reference proteome</keyword>
<dbReference type="OrthoDB" id="207120at2759"/>
<evidence type="ECO:0000313" key="3">
    <source>
        <dbReference type="EMBL" id="KAF5384732.1"/>
    </source>
</evidence>
<sequence>MSDQPPPPKPMPGSLRDRIAAFEKSTPSNTPPSAPRPKPAGVSWKPKPATPPDSPGLAEGSSSSQPKRFGGGMSASDAKESIGKGGSLKERMAALQGKGAFGAPPPPVAPKPIVEKPKWKPPPPVASPPDESEEKEAITEKPDTPAAAPMKSPEEQLEKSSGENEDLPTGFRPEAEEGDGEYSEKDPDPEEEERQRRAALAARMARLGGARVGMGPPVFGGPAYKKPQPKPQEDVSEPVKSEDSSVKSSPVLENDLESVKPDEVKPEYSGPQRKFSDTSMLSPESTPSASTSPRIPSSMPVPAGPRRAAPPRRKVKSPSLTPAEEQEPVPDVLAPELPSTEDREPEIGQVSISADPAPQSTDESLVLNNLSPLVNDVRPESAVFEEPAVVMPMEETHIPRSTTYNQGTGSIEGFIATSPAVVEEPEAIQEEEAEEDEAARRKRVAERLAKSGGVNPFTMPPPQRKPTSSADSQQEVSSTSVSQSPSSERRTSIRKASSDSVSRSLPPPPARRSSQTSFTSSNVPAKRPSMDSVASRDFSSHDDDFTPPSIAAGISEEPERSVSIEEADIAEERFFDSLPDQPDSYADESPNSHEITSADARSRLSSDSWSYADAPAHVVSSSVILGESEEEEEEEYPPPPPPARTIPRPVEDEENEEESSLTFSASVASPELPRRLPPRPILDDDSEMSDAPLPHPHRRSVPAPPQLADDPEEAAPDSDEDEARPIPPSTPLRFVPPPEEVSRTMEDEPSQVVSNDEYSDEEEILPTPPRRDPSPPEHWPQEEPLFVPPPPPPKAVMTHPHPAQSRSSVQEIELGVDVGPPTQTPTVTAQSRGAEILDEEEGDPIDPSFYSPNRGTSASLPQTSPATPAASADLELDPVEQAEQSRRRTIAERMAKLGGIKFGAAPVPRAVPPPGRQESEEGQAREQGGEGQEGEEDQPKLTEEEEDQARKERISAKMASMGGMRIGMQPYGMFAGGTPPVPHSRPPLVSSESTTSSSRALPPRHAAPPPPQTQEIDSERESDEGVHVEAEESEMEEVSYEDVQDEQEEADVLPPVPIREGRSVPPGRPPIPTSVPARRPSIQTPISPQFGDTTSVSTSRKSSASYAIPPATSDYVMVEGSDDEALPPPPPPRASRPPPPRAAPAPPPPPSSSDLPPSDSISSQWEMPSIPSVDFGGNTDLSLSWTEDMDQLPSAPAPPAEPTLAPRKSSIDQVMSSENLVAVWGRVGVQVCEVATALYESSKKALIGDGTYCGFVEAALKEVPNAAPISGREYGYLVYMQSGASVQKRLSEIMPGDVVWMHEAKLKGHKGIQTYSQSVGIGEPLVGIVGEFEPKKFKIRVFQANQHVGQQTVESVSYRLDDLKSGSVKIFRVLEA</sequence>
<feature type="compositionally biased region" description="Low complexity" evidence="1">
    <location>
        <begin position="282"/>
        <end position="293"/>
    </location>
</feature>
<dbReference type="EMBL" id="JAACJN010000041">
    <property type="protein sequence ID" value="KAF5384732.1"/>
    <property type="molecule type" value="Genomic_DNA"/>
</dbReference>
<dbReference type="Pfam" id="PF25459">
    <property type="entry name" value="AIM3_BBC1_C"/>
    <property type="match status" value="1"/>
</dbReference>
<feature type="domain" description="BBC1/AIM3 cysteine proteinase-fold" evidence="2">
    <location>
        <begin position="1208"/>
        <end position="1375"/>
    </location>
</feature>
<accession>A0A8H5HK21</accession>
<feature type="compositionally biased region" description="Acidic residues" evidence="1">
    <location>
        <begin position="176"/>
        <end position="192"/>
    </location>
</feature>
<feature type="compositionally biased region" description="Low complexity" evidence="1">
    <location>
        <begin position="856"/>
        <end position="872"/>
    </location>
</feature>
<feature type="compositionally biased region" description="Pro residues" evidence="1">
    <location>
        <begin position="29"/>
        <end position="38"/>
    </location>
</feature>
<organism evidence="3 4">
    <name type="scientific">Collybiopsis confluens</name>
    <dbReference type="NCBI Taxonomy" id="2823264"/>
    <lineage>
        <taxon>Eukaryota</taxon>
        <taxon>Fungi</taxon>
        <taxon>Dikarya</taxon>
        <taxon>Basidiomycota</taxon>
        <taxon>Agaricomycotina</taxon>
        <taxon>Agaricomycetes</taxon>
        <taxon>Agaricomycetidae</taxon>
        <taxon>Agaricales</taxon>
        <taxon>Marasmiineae</taxon>
        <taxon>Omphalotaceae</taxon>
        <taxon>Collybiopsis</taxon>
    </lineage>
</organism>
<feature type="region of interest" description="Disordered" evidence="1">
    <location>
        <begin position="416"/>
        <end position="608"/>
    </location>
</feature>
<feature type="compositionally biased region" description="Basic and acidic residues" evidence="1">
    <location>
        <begin position="937"/>
        <end position="955"/>
    </location>
</feature>
<feature type="compositionally biased region" description="Basic and acidic residues" evidence="1">
    <location>
        <begin position="152"/>
        <end position="162"/>
    </location>
</feature>
<feature type="compositionally biased region" description="Acidic residues" evidence="1">
    <location>
        <begin position="709"/>
        <end position="722"/>
    </location>
</feature>
<feature type="compositionally biased region" description="Low complexity" evidence="1">
    <location>
        <begin position="597"/>
        <end position="608"/>
    </location>
</feature>
<evidence type="ECO:0000259" key="2">
    <source>
        <dbReference type="Pfam" id="PF25459"/>
    </source>
</evidence>
<feature type="compositionally biased region" description="Low complexity" evidence="1">
    <location>
        <begin position="198"/>
        <end position="215"/>
    </location>
</feature>
<feature type="compositionally biased region" description="Basic and acidic residues" evidence="1">
    <location>
        <begin position="769"/>
        <end position="781"/>
    </location>
</feature>
<protein>
    <recommendedName>
        <fullName evidence="2">BBC1/AIM3 cysteine proteinase-fold domain-containing protein</fullName>
    </recommendedName>
</protein>
<name>A0A8H5HK21_9AGAR</name>
<feature type="compositionally biased region" description="Pro residues" evidence="1">
    <location>
        <begin position="1"/>
        <end position="11"/>
    </location>
</feature>